<accession>A0A9Q1BQF2</accession>
<evidence type="ECO:0000256" key="1">
    <source>
        <dbReference type="ARBA" id="ARBA00022670"/>
    </source>
</evidence>
<comment type="caution">
    <text evidence="5">The sequence shown here is derived from an EMBL/GenBank/DDBJ whole genome shotgun (WGS) entry which is preliminary data.</text>
</comment>
<dbReference type="EMBL" id="JAIZAY010000013">
    <property type="protein sequence ID" value="KAJ8030679.1"/>
    <property type="molecule type" value="Genomic_DNA"/>
</dbReference>
<keyword evidence="6" id="KW-1185">Reference proteome</keyword>
<sequence length="287" mass="34674">MEVKLYAFQWSWVYYLREYDEKRSRAIVYSIIKYLNSVSDDQLVEVCTLSKKDAYILDKCLCLPPIITPEERMEIHEKSKNSVLFLIFRCLNTLLEIVPKQRKYIKRLEMFRLKMILRFLRLLSSRSLQIPVLKLNALNEIARVLKDVTKSSRSLACGKHDKYLTKDKMKKWIFYNKVVSMIVHSFYQLEMWLPQSEDMKISENQSYNAENKWESELQMLRRIQLLRKATSPNSEERQVIPILEYWLRKPDYHEMTAREITFVFIVCGRLLTFKRCICRFLKFKYTR</sequence>
<feature type="domain" description="UBP34/UBP24/USP9X/USP9Y-like ARM repeat region" evidence="4">
    <location>
        <begin position="106"/>
        <end position="183"/>
    </location>
</feature>
<dbReference type="Pfam" id="PF25010">
    <property type="entry name" value="ARM_UBP24_USP9X-Y"/>
    <property type="match status" value="1"/>
</dbReference>
<dbReference type="GO" id="GO:0006508">
    <property type="term" value="P:proteolysis"/>
    <property type="evidence" value="ECO:0007669"/>
    <property type="project" value="UniProtKB-KW"/>
</dbReference>
<gene>
    <name evidence="5" type="ORF">HOLleu_27151</name>
</gene>
<name>A0A9Q1BQF2_HOLLE</name>
<evidence type="ECO:0000313" key="6">
    <source>
        <dbReference type="Proteomes" id="UP001152320"/>
    </source>
</evidence>
<dbReference type="InterPro" id="IPR056850">
    <property type="entry name" value="ARM_UBP34_24_USP9X_Y"/>
</dbReference>
<keyword evidence="3 5" id="KW-0378">Hydrolase</keyword>
<evidence type="ECO:0000256" key="2">
    <source>
        <dbReference type="ARBA" id="ARBA00022786"/>
    </source>
</evidence>
<dbReference type="Proteomes" id="UP001152320">
    <property type="component" value="Chromosome 13"/>
</dbReference>
<dbReference type="GO" id="GO:0008233">
    <property type="term" value="F:peptidase activity"/>
    <property type="evidence" value="ECO:0007669"/>
    <property type="project" value="UniProtKB-KW"/>
</dbReference>
<evidence type="ECO:0000259" key="4">
    <source>
        <dbReference type="Pfam" id="PF25010"/>
    </source>
</evidence>
<evidence type="ECO:0000256" key="3">
    <source>
        <dbReference type="ARBA" id="ARBA00022801"/>
    </source>
</evidence>
<keyword evidence="2" id="KW-0833">Ubl conjugation pathway</keyword>
<dbReference type="AlphaFoldDB" id="A0A9Q1BQF2"/>
<organism evidence="5 6">
    <name type="scientific">Holothuria leucospilota</name>
    <name type="common">Black long sea cucumber</name>
    <name type="synonym">Mertensiothuria leucospilota</name>
    <dbReference type="NCBI Taxonomy" id="206669"/>
    <lineage>
        <taxon>Eukaryota</taxon>
        <taxon>Metazoa</taxon>
        <taxon>Echinodermata</taxon>
        <taxon>Eleutherozoa</taxon>
        <taxon>Echinozoa</taxon>
        <taxon>Holothuroidea</taxon>
        <taxon>Aspidochirotacea</taxon>
        <taxon>Aspidochirotida</taxon>
        <taxon>Holothuriidae</taxon>
        <taxon>Holothuria</taxon>
    </lineage>
</organism>
<protein>
    <submittedName>
        <fullName evidence="5">Ubiquitin carboxyl-terminal hydrolase FAF-X</fullName>
    </submittedName>
</protein>
<proteinExistence type="predicted"/>
<reference evidence="5" key="1">
    <citation type="submission" date="2021-10" db="EMBL/GenBank/DDBJ databases">
        <title>Tropical sea cucumber genome reveals ecological adaptation and Cuvierian tubules defense mechanism.</title>
        <authorList>
            <person name="Chen T."/>
        </authorList>
    </citation>
    <scope>NUCLEOTIDE SEQUENCE</scope>
    <source>
        <strain evidence="5">Nanhai2018</strain>
        <tissue evidence="5">Muscle</tissue>
    </source>
</reference>
<evidence type="ECO:0000313" key="5">
    <source>
        <dbReference type="EMBL" id="KAJ8030679.1"/>
    </source>
</evidence>
<keyword evidence="1" id="KW-0645">Protease</keyword>